<comment type="caution">
    <text evidence="2">The sequence shown here is derived from an EMBL/GenBank/DDBJ whole genome shotgun (WGS) entry which is preliminary data.</text>
</comment>
<proteinExistence type="inferred from homology"/>
<dbReference type="Pfam" id="PF00995">
    <property type="entry name" value="Sec1"/>
    <property type="match status" value="1"/>
</dbReference>
<protein>
    <recommendedName>
        <fullName evidence="4">Vacuolar protein sorting-associated protein 45</fullName>
    </recommendedName>
</protein>
<evidence type="ECO:0000256" key="1">
    <source>
        <dbReference type="ARBA" id="ARBA00009884"/>
    </source>
</evidence>
<evidence type="ECO:0008006" key="4">
    <source>
        <dbReference type="Google" id="ProtNLM"/>
    </source>
</evidence>
<dbReference type="SUPFAM" id="SSF56815">
    <property type="entry name" value="Sec1/munc18-like (SM) proteins"/>
    <property type="match status" value="1"/>
</dbReference>
<sequence>MNVILAVKQYVTKMIEDSGPGMKVLLMDKETTGVVSMVYTQSEVLQKEVYLFERIDTSGRETMKHLKAICFLRPTRENVEHLCSELKNPKYGVYYLYFSNFIGKPNIRAIAEADDHEVVREVQEFYSDFYAVSPHVFTLNLPNCSRAGAWDIDAIDRACQGILAVLLSLKKCPIIRYQNSSEMAKRLAENIRHKINDEAQLFDFRRTDVPPLLLILDRRDDPVTPLLNQWTYQAMVHELIGIRNNRVDMSRCPGISKELQEVVLSAEHDEFYQKNLYLNFGEIGQNIKTLMTEFQRTVKSNQQLESISDMKAFVENYPQFKKMSGTVSKHVTIVGELSRLVTEKSLLDVSEVEQDLACQNDHSSALQASISITSIRRLLANDNVTELDMMRAVSLYALRYEKHSSNDVGGLLNVLSRRGVSEHYKKLVTALIQYGGRNVRSSDLFGQNKTPLSLTRRFFKGLKGVENIYTQHSPLLSETLDSLIKGKLKESLFPYLGSSVLRDRPQEIIVFMVGGATYEEAYAVYNLNKTLPGVKIVLGGTTIHNCKSFLEEVLHSTGHGAASRARVTSASGNYRSSYTSSFF</sequence>
<dbReference type="InterPro" id="IPR001619">
    <property type="entry name" value="Sec1-like"/>
</dbReference>
<dbReference type="InterPro" id="IPR043127">
    <property type="entry name" value="Sec-1-like_dom3a"/>
</dbReference>
<gene>
    <name evidence="2" type="ORF">PEVE_00015856</name>
</gene>
<dbReference type="InterPro" id="IPR036045">
    <property type="entry name" value="Sec1-like_sf"/>
</dbReference>
<reference evidence="2 3" key="1">
    <citation type="submission" date="2022-05" db="EMBL/GenBank/DDBJ databases">
        <authorList>
            <consortium name="Genoscope - CEA"/>
            <person name="William W."/>
        </authorList>
    </citation>
    <scope>NUCLEOTIDE SEQUENCE [LARGE SCALE GENOMIC DNA]</scope>
</reference>
<dbReference type="Gene3D" id="3.90.830.10">
    <property type="entry name" value="Syntaxin Binding Protein 1, Chain A, domain 2"/>
    <property type="match status" value="1"/>
</dbReference>
<evidence type="ECO:0000313" key="2">
    <source>
        <dbReference type="EMBL" id="CAH3022535.1"/>
    </source>
</evidence>
<dbReference type="Gene3D" id="3.40.50.2060">
    <property type="match status" value="1"/>
</dbReference>
<dbReference type="InterPro" id="IPR027482">
    <property type="entry name" value="Sec1-like_dom2"/>
</dbReference>
<dbReference type="PIRSF" id="PIRSF005715">
    <property type="entry name" value="VPS45_Sec1"/>
    <property type="match status" value="1"/>
</dbReference>
<name>A0ABN8M474_9CNID</name>
<dbReference type="InterPro" id="IPR043154">
    <property type="entry name" value="Sec-1-like_dom1"/>
</dbReference>
<evidence type="ECO:0000313" key="3">
    <source>
        <dbReference type="Proteomes" id="UP001159427"/>
    </source>
</evidence>
<organism evidence="2 3">
    <name type="scientific">Porites evermanni</name>
    <dbReference type="NCBI Taxonomy" id="104178"/>
    <lineage>
        <taxon>Eukaryota</taxon>
        <taxon>Metazoa</taxon>
        <taxon>Cnidaria</taxon>
        <taxon>Anthozoa</taxon>
        <taxon>Hexacorallia</taxon>
        <taxon>Scleractinia</taxon>
        <taxon>Fungiina</taxon>
        <taxon>Poritidae</taxon>
        <taxon>Porites</taxon>
    </lineage>
</organism>
<dbReference type="Gene3D" id="1.25.40.60">
    <property type="match status" value="1"/>
</dbReference>
<comment type="similarity">
    <text evidence="1">Belongs to the STXBP/unc-18/SEC1 family.</text>
</comment>
<dbReference type="Proteomes" id="UP001159427">
    <property type="component" value="Unassembled WGS sequence"/>
</dbReference>
<accession>A0ABN8M474</accession>
<keyword evidence="3" id="KW-1185">Reference proteome</keyword>
<dbReference type="Gene3D" id="3.40.50.1910">
    <property type="match status" value="1"/>
</dbReference>
<dbReference type="EMBL" id="CALNXI010000223">
    <property type="protein sequence ID" value="CAH3022535.1"/>
    <property type="molecule type" value="Genomic_DNA"/>
</dbReference>
<dbReference type="PANTHER" id="PTHR11679">
    <property type="entry name" value="VESICLE PROTEIN SORTING-ASSOCIATED"/>
    <property type="match status" value="1"/>
</dbReference>